<dbReference type="SUPFAM" id="SSF56801">
    <property type="entry name" value="Acetyl-CoA synthetase-like"/>
    <property type="match status" value="1"/>
</dbReference>
<sequence>HLSKIDQQRTGQGGCLTFELDSFLVDRILKYAQQCNVSLFQLAIACYYVFLFKLTNGEKDLCIGSVSSNHYHHERENGTGMFINTVPYRFVLDPTETFVQLLSNVKKLCLSILQYSYLPYQDIIQLHRRDVSTNSSNKQEQSLPFFQTLFIFNLVNDLSSTNMAELDKHTGLCLVFSDYNGRNVANTDLILDVNYDIQESKISCSFEYATDLFELKTIENMSNRFEVLLQQIFSELSSFDKDKQPLYELSLLLSVEIRLINSINRTYVDFEHEKKCIHHEFVKSANKHPQKLAILLDDQSLTYGETLFYVQLIAHHLVENINVKSKQIICQCTERSIEMVIGVLAIIAAGCVYCPLYCLDGIERLCTIIQNTHSHLVLVHSQTESKFESVRDRFENKNITLFNTESFIINTTLLPTYNNQLLNVEIDSNDIAYLIHTSGSTGKPKGVQISHNNFISYVHSAKHVSLIHDMHVFLQISNCSFDIHVEDLLGSLVLGASLVMLKTLDIDYLSSTIERHQVTRMHTVPTITSLLCDYLAEINCFQRLKTIQCFCSIVRLLRGSPESHLSRPMGQTESGQKKLMGLSSWVWGKKKVSRARAYGVATSCRKMLSYLVVYPKDVQSNSLPDLIKLISITS</sequence>
<dbReference type="Gene3D" id="3.30.559.30">
    <property type="entry name" value="Nonribosomal peptide synthetase, condensation domain"/>
    <property type="match status" value="1"/>
</dbReference>
<name>A0A8S2ESX0_9BILA</name>
<dbReference type="GO" id="GO:0043041">
    <property type="term" value="P:amino acid activation for nonribosomal peptide biosynthetic process"/>
    <property type="evidence" value="ECO:0007669"/>
    <property type="project" value="TreeGrafter"/>
</dbReference>
<dbReference type="PROSITE" id="PS00455">
    <property type="entry name" value="AMP_BINDING"/>
    <property type="match status" value="1"/>
</dbReference>
<evidence type="ECO:0000313" key="7">
    <source>
        <dbReference type="Proteomes" id="UP000677228"/>
    </source>
</evidence>
<dbReference type="Pfam" id="PF00501">
    <property type="entry name" value="AMP-binding"/>
    <property type="match status" value="1"/>
</dbReference>
<dbReference type="SUPFAM" id="SSF52777">
    <property type="entry name" value="CoA-dependent acyltransferases"/>
    <property type="match status" value="1"/>
</dbReference>
<evidence type="ECO:0008006" key="8">
    <source>
        <dbReference type="Google" id="ProtNLM"/>
    </source>
</evidence>
<dbReference type="GO" id="GO:0005737">
    <property type="term" value="C:cytoplasm"/>
    <property type="evidence" value="ECO:0007669"/>
    <property type="project" value="TreeGrafter"/>
</dbReference>
<dbReference type="InterPro" id="IPR020845">
    <property type="entry name" value="AMP-binding_CS"/>
</dbReference>
<dbReference type="Pfam" id="PF00668">
    <property type="entry name" value="Condensation"/>
    <property type="match status" value="1"/>
</dbReference>
<dbReference type="InterPro" id="IPR001242">
    <property type="entry name" value="Condensation_dom"/>
</dbReference>
<dbReference type="PANTHER" id="PTHR45527">
    <property type="entry name" value="NONRIBOSOMAL PEPTIDE SYNTHETASE"/>
    <property type="match status" value="1"/>
</dbReference>
<dbReference type="EMBL" id="CAJNOK010019542">
    <property type="protein sequence ID" value="CAF1301186.1"/>
    <property type="molecule type" value="Genomic_DNA"/>
</dbReference>
<dbReference type="Proteomes" id="UP000677228">
    <property type="component" value="Unassembled WGS sequence"/>
</dbReference>
<dbReference type="AlphaFoldDB" id="A0A8S2ESX0"/>
<accession>A0A8S2ESX0</accession>
<dbReference type="PANTHER" id="PTHR45527:SF1">
    <property type="entry name" value="FATTY ACID SYNTHASE"/>
    <property type="match status" value="1"/>
</dbReference>
<evidence type="ECO:0000313" key="5">
    <source>
        <dbReference type="EMBL" id="CAF1301186.1"/>
    </source>
</evidence>
<organism evidence="5 7">
    <name type="scientific">Didymodactylos carnosus</name>
    <dbReference type="NCBI Taxonomy" id="1234261"/>
    <lineage>
        <taxon>Eukaryota</taxon>
        <taxon>Metazoa</taxon>
        <taxon>Spiralia</taxon>
        <taxon>Gnathifera</taxon>
        <taxon>Rotifera</taxon>
        <taxon>Eurotatoria</taxon>
        <taxon>Bdelloidea</taxon>
        <taxon>Philodinida</taxon>
        <taxon>Philodinidae</taxon>
        <taxon>Didymodactylos</taxon>
    </lineage>
</organism>
<evidence type="ECO:0000313" key="6">
    <source>
        <dbReference type="EMBL" id="CAF4107460.1"/>
    </source>
</evidence>
<protein>
    <recommendedName>
        <fullName evidence="8">AMP-dependent synthetase/ligase domain-containing protein</fullName>
    </recommendedName>
</protein>
<dbReference type="GO" id="GO:0003824">
    <property type="term" value="F:catalytic activity"/>
    <property type="evidence" value="ECO:0007669"/>
    <property type="project" value="InterPro"/>
</dbReference>
<evidence type="ECO:0000259" key="3">
    <source>
        <dbReference type="Pfam" id="PF00501"/>
    </source>
</evidence>
<feature type="domain" description="Condensation" evidence="4">
    <location>
        <begin position="7"/>
        <end position="242"/>
    </location>
</feature>
<keyword evidence="2" id="KW-0597">Phosphoprotein</keyword>
<dbReference type="InterPro" id="IPR000873">
    <property type="entry name" value="AMP-dep_synth/lig_dom"/>
</dbReference>
<dbReference type="Proteomes" id="UP000682733">
    <property type="component" value="Unassembled WGS sequence"/>
</dbReference>
<proteinExistence type="predicted"/>
<feature type="domain" description="AMP-dependent synthetase/ligase" evidence="3">
    <location>
        <begin position="283"/>
        <end position="546"/>
    </location>
</feature>
<gene>
    <name evidence="5" type="ORF">OVA965_LOCUS28541</name>
    <name evidence="6" type="ORF">TMI583_LOCUS29296</name>
</gene>
<reference evidence="5" key="1">
    <citation type="submission" date="2021-02" db="EMBL/GenBank/DDBJ databases">
        <authorList>
            <person name="Nowell W R."/>
        </authorList>
    </citation>
    <scope>NUCLEOTIDE SEQUENCE</scope>
</reference>
<feature type="non-terminal residue" evidence="5">
    <location>
        <position position="1"/>
    </location>
</feature>
<comment type="caution">
    <text evidence="5">The sequence shown here is derived from an EMBL/GenBank/DDBJ whole genome shotgun (WGS) entry which is preliminary data.</text>
</comment>
<dbReference type="GO" id="GO:0031177">
    <property type="term" value="F:phosphopantetheine binding"/>
    <property type="evidence" value="ECO:0007669"/>
    <property type="project" value="TreeGrafter"/>
</dbReference>
<dbReference type="Gene3D" id="3.40.50.12780">
    <property type="entry name" value="N-terminal domain of ligase-like"/>
    <property type="match status" value="1"/>
</dbReference>
<evidence type="ECO:0000256" key="2">
    <source>
        <dbReference type="ARBA" id="ARBA00022553"/>
    </source>
</evidence>
<keyword evidence="1" id="KW-0596">Phosphopantetheine</keyword>
<evidence type="ECO:0000259" key="4">
    <source>
        <dbReference type="Pfam" id="PF00668"/>
    </source>
</evidence>
<evidence type="ECO:0000256" key="1">
    <source>
        <dbReference type="ARBA" id="ARBA00022450"/>
    </source>
</evidence>
<dbReference type="GO" id="GO:0044550">
    <property type="term" value="P:secondary metabolite biosynthetic process"/>
    <property type="evidence" value="ECO:0007669"/>
    <property type="project" value="TreeGrafter"/>
</dbReference>
<dbReference type="InterPro" id="IPR042099">
    <property type="entry name" value="ANL_N_sf"/>
</dbReference>
<dbReference type="EMBL" id="CAJOBA010041120">
    <property type="protein sequence ID" value="CAF4107460.1"/>
    <property type="molecule type" value="Genomic_DNA"/>
</dbReference>